<reference evidence="13 14" key="1">
    <citation type="submission" date="2016-10" db="EMBL/GenBank/DDBJ databases">
        <authorList>
            <person name="de Groot N.N."/>
        </authorList>
    </citation>
    <scope>NUCLEOTIDE SEQUENCE [LARGE SCALE GENOMIC DNA]</scope>
    <source>
        <strain evidence="13 14">CGMCC 1.7059</strain>
    </source>
</reference>
<evidence type="ECO:0000256" key="9">
    <source>
        <dbReference type="ARBA" id="ARBA00023049"/>
    </source>
</evidence>
<feature type="domain" description="PDZ" evidence="12">
    <location>
        <begin position="212"/>
        <end position="281"/>
    </location>
</feature>
<comment type="cofactor">
    <cofactor evidence="1 11">
        <name>Zn(2+)</name>
        <dbReference type="ChEBI" id="CHEBI:29105"/>
    </cofactor>
</comment>
<feature type="transmembrane region" description="Helical" evidence="11">
    <location>
        <begin position="6"/>
        <end position="28"/>
    </location>
</feature>
<dbReference type="PANTHER" id="PTHR42837">
    <property type="entry name" value="REGULATOR OF SIGMA-E PROTEASE RSEP"/>
    <property type="match status" value="1"/>
</dbReference>
<dbReference type="CDD" id="cd23081">
    <property type="entry name" value="cpPDZ_EcRseP-like"/>
    <property type="match status" value="1"/>
</dbReference>
<organism evidence="13 14">
    <name type="scientific">Marinobacter mobilis</name>
    <dbReference type="NCBI Taxonomy" id="488533"/>
    <lineage>
        <taxon>Bacteria</taxon>
        <taxon>Pseudomonadati</taxon>
        <taxon>Pseudomonadota</taxon>
        <taxon>Gammaproteobacteria</taxon>
        <taxon>Pseudomonadales</taxon>
        <taxon>Marinobacteraceae</taxon>
        <taxon>Marinobacter</taxon>
    </lineage>
</organism>
<feature type="domain" description="PDZ" evidence="12">
    <location>
        <begin position="114"/>
        <end position="186"/>
    </location>
</feature>
<keyword evidence="7 11" id="KW-0862">Zinc</keyword>
<protein>
    <recommendedName>
        <fullName evidence="11">Zinc metalloprotease</fullName>
        <ecNumber evidence="11">3.4.24.-</ecNumber>
    </recommendedName>
</protein>
<comment type="similarity">
    <text evidence="3 11">Belongs to the peptidase M50B family.</text>
</comment>
<dbReference type="GO" id="GO:0046872">
    <property type="term" value="F:metal ion binding"/>
    <property type="evidence" value="ECO:0007669"/>
    <property type="project" value="UniProtKB-KW"/>
</dbReference>
<evidence type="ECO:0000256" key="10">
    <source>
        <dbReference type="ARBA" id="ARBA00023136"/>
    </source>
</evidence>
<dbReference type="EMBL" id="FNNE01000006">
    <property type="protein sequence ID" value="SDX07299.1"/>
    <property type="molecule type" value="Genomic_DNA"/>
</dbReference>
<keyword evidence="4 13" id="KW-0645">Protease</keyword>
<dbReference type="InterPro" id="IPR041489">
    <property type="entry name" value="PDZ_6"/>
</dbReference>
<evidence type="ECO:0000256" key="8">
    <source>
        <dbReference type="ARBA" id="ARBA00022989"/>
    </source>
</evidence>
<dbReference type="CDD" id="cd06163">
    <property type="entry name" value="S2P-M50_PDZ_RseP-like"/>
    <property type="match status" value="2"/>
</dbReference>
<feature type="transmembrane region" description="Helical" evidence="11">
    <location>
        <begin position="425"/>
        <end position="446"/>
    </location>
</feature>
<comment type="subcellular location">
    <subcellularLocation>
        <location evidence="2">Membrane</location>
        <topology evidence="2">Multi-pass membrane protein</topology>
    </subcellularLocation>
</comment>
<keyword evidence="10 11" id="KW-0472">Membrane</keyword>
<keyword evidence="9 11" id="KW-0482">Metalloprotease</keyword>
<evidence type="ECO:0000256" key="4">
    <source>
        <dbReference type="ARBA" id="ARBA00022670"/>
    </source>
</evidence>
<dbReference type="Gene3D" id="2.30.42.10">
    <property type="match status" value="2"/>
</dbReference>
<evidence type="ECO:0000256" key="6">
    <source>
        <dbReference type="ARBA" id="ARBA00022801"/>
    </source>
</evidence>
<evidence type="ECO:0000256" key="3">
    <source>
        <dbReference type="ARBA" id="ARBA00007931"/>
    </source>
</evidence>
<dbReference type="EC" id="3.4.24.-" evidence="11"/>
<keyword evidence="14" id="KW-1185">Reference proteome</keyword>
<keyword evidence="11" id="KW-0479">Metal-binding</keyword>
<name>A0A1H2YS08_9GAMM</name>
<dbReference type="GO" id="GO:0006508">
    <property type="term" value="P:proteolysis"/>
    <property type="evidence" value="ECO:0007669"/>
    <property type="project" value="UniProtKB-KW"/>
</dbReference>
<accession>A0A1H2YS08</accession>
<keyword evidence="8 11" id="KW-1133">Transmembrane helix</keyword>
<dbReference type="OrthoDB" id="9782003at2"/>
<dbReference type="InterPro" id="IPR004387">
    <property type="entry name" value="Pept_M50_Zn"/>
</dbReference>
<dbReference type="AlphaFoldDB" id="A0A1H2YS08"/>
<evidence type="ECO:0000256" key="5">
    <source>
        <dbReference type="ARBA" id="ARBA00022692"/>
    </source>
</evidence>
<dbReference type="Pfam" id="PF17820">
    <property type="entry name" value="PDZ_6"/>
    <property type="match status" value="1"/>
</dbReference>
<evidence type="ECO:0000313" key="14">
    <source>
        <dbReference type="Proteomes" id="UP000199675"/>
    </source>
</evidence>
<sequence length="452" mass="49002">MEFIQTVLALVLTLGILVTIHEYGHFWVARRCGVKVLRFSVGFGNPIYSWYDRHGTEFAIAAIPLGGYVKMLDEREGPVADEERDRAFTSKPPGQRIAIAAAGPAANFLFAIAAYWLLSVIGFTTVAPVVGEVAPQSVAERMGLSGGMEILAVDGHEVSSWRDINMRLLERAGEYGEVSLTVTEAADGAGERTLIGDLGGWRLNEDNPYPLQEFGVSPWRPAVPAVIGEVAADGRAASAGLLAGDRVVAVDGEVIGNWFELVEHIRNAPEQELSVTVVREQGEFELSVTPAERTAEDGQVTGFIGAGVTPIRWPDEFLREVSYNPLSAIPHAIGETWSDTRLTLVAVKKMLTGLLSPSNLSGPITIARIAEESVSSGFEDFIRFLAYLSVSLGVLNLLPVPVLDGGHIVFYTIEAIRRKPVSEQAQALGLRIGMVMILSLMVFALYNDLMRL</sequence>
<evidence type="ECO:0000259" key="12">
    <source>
        <dbReference type="SMART" id="SM00228"/>
    </source>
</evidence>
<dbReference type="STRING" id="488533.SAMN04487960_10629"/>
<dbReference type="GO" id="GO:0004222">
    <property type="term" value="F:metalloendopeptidase activity"/>
    <property type="evidence" value="ECO:0007669"/>
    <property type="project" value="InterPro"/>
</dbReference>
<dbReference type="InterPro" id="IPR001478">
    <property type="entry name" value="PDZ"/>
</dbReference>
<dbReference type="SUPFAM" id="SSF50156">
    <property type="entry name" value="PDZ domain-like"/>
    <property type="match status" value="2"/>
</dbReference>
<evidence type="ECO:0000256" key="1">
    <source>
        <dbReference type="ARBA" id="ARBA00001947"/>
    </source>
</evidence>
<dbReference type="InterPro" id="IPR008915">
    <property type="entry name" value="Peptidase_M50"/>
</dbReference>
<evidence type="ECO:0000256" key="7">
    <source>
        <dbReference type="ARBA" id="ARBA00022833"/>
    </source>
</evidence>
<dbReference type="Proteomes" id="UP000199675">
    <property type="component" value="Unassembled WGS sequence"/>
</dbReference>
<dbReference type="InterPro" id="IPR036034">
    <property type="entry name" value="PDZ_sf"/>
</dbReference>
<evidence type="ECO:0000256" key="2">
    <source>
        <dbReference type="ARBA" id="ARBA00004141"/>
    </source>
</evidence>
<keyword evidence="6 11" id="KW-0378">Hydrolase</keyword>
<evidence type="ECO:0000256" key="11">
    <source>
        <dbReference type="RuleBase" id="RU362031"/>
    </source>
</evidence>
<dbReference type="NCBIfam" id="TIGR00054">
    <property type="entry name" value="RIP metalloprotease RseP"/>
    <property type="match status" value="1"/>
</dbReference>
<feature type="transmembrane region" description="Helical" evidence="11">
    <location>
        <begin position="97"/>
        <end position="118"/>
    </location>
</feature>
<dbReference type="PANTHER" id="PTHR42837:SF2">
    <property type="entry name" value="MEMBRANE METALLOPROTEASE ARASP2, CHLOROPLASTIC-RELATED"/>
    <property type="match status" value="1"/>
</dbReference>
<dbReference type="Pfam" id="PF02163">
    <property type="entry name" value="Peptidase_M50"/>
    <property type="match status" value="1"/>
</dbReference>
<keyword evidence="5 11" id="KW-0812">Transmembrane</keyword>
<dbReference type="GO" id="GO:0016020">
    <property type="term" value="C:membrane"/>
    <property type="evidence" value="ECO:0007669"/>
    <property type="project" value="UniProtKB-SubCell"/>
</dbReference>
<evidence type="ECO:0000313" key="13">
    <source>
        <dbReference type="EMBL" id="SDX07299.1"/>
    </source>
</evidence>
<dbReference type="RefSeq" id="WP_091813352.1">
    <property type="nucleotide sequence ID" value="NZ_FNNE01000006.1"/>
</dbReference>
<gene>
    <name evidence="13" type="ORF">SAMN04487960_10629</name>
</gene>
<proteinExistence type="inferred from homology"/>
<dbReference type="SMART" id="SM00228">
    <property type="entry name" value="PDZ"/>
    <property type="match status" value="2"/>
</dbReference>